<comment type="caution">
    <text evidence="2">The sequence shown here is derived from an EMBL/GenBank/DDBJ whole genome shotgun (WGS) entry which is preliminary data.</text>
</comment>
<organism evidence="2 3">
    <name type="scientific">Popillia japonica</name>
    <name type="common">Japanese beetle</name>
    <dbReference type="NCBI Taxonomy" id="7064"/>
    <lineage>
        <taxon>Eukaryota</taxon>
        <taxon>Metazoa</taxon>
        <taxon>Ecdysozoa</taxon>
        <taxon>Arthropoda</taxon>
        <taxon>Hexapoda</taxon>
        <taxon>Insecta</taxon>
        <taxon>Pterygota</taxon>
        <taxon>Neoptera</taxon>
        <taxon>Endopterygota</taxon>
        <taxon>Coleoptera</taxon>
        <taxon>Polyphaga</taxon>
        <taxon>Scarabaeiformia</taxon>
        <taxon>Scarabaeidae</taxon>
        <taxon>Rutelinae</taxon>
        <taxon>Popillia</taxon>
    </lineage>
</organism>
<name>A0AAW1IAU6_POPJA</name>
<feature type="signal peptide" evidence="1">
    <location>
        <begin position="1"/>
        <end position="22"/>
    </location>
</feature>
<evidence type="ECO:0000256" key="1">
    <source>
        <dbReference type="SAM" id="SignalP"/>
    </source>
</evidence>
<dbReference type="Proteomes" id="UP001458880">
    <property type="component" value="Unassembled WGS sequence"/>
</dbReference>
<dbReference type="EMBL" id="JASPKY010000724">
    <property type="protein sequence ID" value="KAK9686187.1"/>
    <property type="molecule type" value="Genomic_DNA"/>
</dbReference>
<evidence type="ECO:0000313" key="3">
    <source>
        <dbReference type="Proteomes" id="UP001458880"/>
    </source>
</evidence>
<proteinExistence type="predicted"/>
<protein>
    <submittedName>
        <fullName evidence="2">Uncharacterized protein</fullName>
    </submittedName>
</protein>
<evidence type="ECO:0000313" key="2">
    <source>
        <dbReference type="EMBL" id="KAK9686187.1"/>
    </source>
</evidence>
<reference evidence="2 3" key="1">
    <citation type="journal article" date="2024" name="BMC Genomics">
        <title>De novo assembly and annotation of Popillia japonica's genome with initial clues to its potential as an invasive pest.</title>
        <authorList>
            <person name="Cucini C."/>
            <person name="Boschi S."/>
            <person name="Funari R."/>
            <person name="Cardaioli E."/>
            <person name="Iannotti N."/>
            <person name="Marturano G."/>
            <person name="Paoli F."/>
            <person name="Bruttini M."/>
            <person name="Carapelli A."/>
            <person name="Frati F."/>
            <person name="Nardi F."/>
        </authorList>
    </citation>
    <scope>NUCLEOTIDE SEQUENCE [LARGE SCALE GENOMIC DNA]</scope>
    <source>
        <strain evidence="2">DMR45628</strain>
    </source>
</reference>
<keyword evidence="1" id="KW-0732">Signal</keyword>
<feature type="chain" id="PRO_5043587173" evidence="1">
    <location>
        <begin position="23"/>
        <end position="126"/>
    </location>
</feature>
<gene>
    <name evidence="2" type="ORF">QE152_g37381</name>
</gene>
<keyword evidence="3" id="KW-1185">Reference proteome</keyword>
<accession>A0AAW1IAU6</accession>
<dbReference type="AlphaFoldDB" id="A0AAW1IAU6"/>
<sequence>MANVIKSLLIIVLIVWCKPGLSAPPCKSGVCPKRCNELLEQLLTIINEIKDTGVCCPPCTCETTTWCTTPTTICETTTPVTCTTPPYTETTTPVTCTTPPFTETTTPAICTTPPYTETTMYYSTIH</sequence>